<name>A0AA39M4N8_9AGAR</name>
<dbReference type="InterPro" id="IPR022257">
    <property type="entry name" value="PHM7_ext"/>
</dbReference>
<feature type="domain" description="10TM putative phosphate transporter extracellular tail" evidence="2">
    <location>
        <begin position="7"/>
        <end position="78"/>
    </location>
</feature>
<dbReference type="Proteomes" id="UP001175226">
    <property type="component" value="Unassembled WGS sequence"/>
</dbReference>
<dbReference type="Pfam" id="PF12621">
    <property type="entry name" value="PHM7_ext"/>
    <property type="match status" value="1"/>
</dbReference>
<evidence type="ECO:0000256" key="1">
    <source>
        <dbReference type="SAM" id="MobiDB-lite"/>
    </source>
</evidence>
<sequence length="112" mass="12390">MAAKNMKERQKEEDSYGFSHPAASRPQRIVWLPLAHGAVGELSKSEARECLDHGVIVSLVDAEMNEKGKVAITGPPPDLVREDDSVFYTLICTSPAIPPFIPDLSYVKRNRV</sequence>
<feature type="compositionally biased region" description="Basic and acidic residues" evidence="1">
    <location>
        <begin position="1"/>
        <end position="14"/>
    </location>
</feature>
<organism evidence="3 4">
    <name type="scientific">Armillaria borealis</name>
    <dbReference type="NCBI Taxonomy" id="47425"/>
    <lineage>
        <taxon>Eukaryota</taxon>
        <taxon>Fungi</taxon>
        <taxon>Dikarya</taxon>
        <taxon>Basidiomycota</taxon>
        <taxon>Agaricomycotina</taxon>
        <taxon>Agaricomycetes</taxon>
        <taxon>Agaricomycetidae</taxon>
        <taxon>Agaricales</taxon>
        <taxon>Marasmiineae</taxon>
        <taxon>Physalacriaceae</taxon>
        <taxon>Armillaria</taxon>
    </lineage>
</organism>
<evidence type="ECO:0000259" key="2">
    <source>
        <dbReference type="Pfam" id="PF12621"/>
    </source>
</evidence>
<evidence type="ECO:0000313" key="3">
    <source>
        <dbReference type="EMBL" id="KAK0421516.1"/>
    </source>
</evidence>
<evidence type="ECO:0000313" key="4">
    <source>
        <dbReference type="Proteomes" id="UP001175226"/>
    </source>
</evidence>
<dbReference type="EMBL" id="JAUEPT010000569">
    <property type="protein sequence ID" value="KAK0421516.1"/>
    <property type="molecule type" value="Genomic_DNA"/>
</dbReference>
<accession>A0AA39M4N8</accession>
<comment type="caution">
    <text evidence="3">The sequence shown here is derived from an EMBL/GenBank/DDBJ whole genome shotgun (WGS) entry which is preliminary data.</text>
</comment>
<keyword evidence="4" id="KW-1185">Reference proteome</keyword>
<feature type="region of interest" description="Disordered" evidence="1">
    <location>
        <begin position="1"/>
        <end position="21"/>
    </location>
</feature>
<dbReference type="AlphaFoldDB" id="A0AA39M4N8"/>
<gene>
    <name evidence="3" type="ORF">EV421DRAFT_1917173</name>
</gene>
<proteinExistence type="predicted"/>
<protein>
    <recommendedName>
        <fullName evidence="2">10TM putative phosphate transporter extracellular tail domain-containing protein</fullName>
    </recommendedName>
</protein>
<reference evidence="3" key="1">
    <citation type="submission" date="2023-06" db="EMBL/GenBank/DDBJ databases">
        <authorList>
            <consortium name="Lawrence Berkeley National Laboratory"/>
            <person name="Ahrendt S."/>
            <person name="Sahu N."/>
            <person name="Indic B."/>
            <person name="Wong-Bajracharya J."/>
            <person name="Merenyi Z."/>
            <person name="Ke H.-M."/>
            <person name="Monk M."/>
            <person name="Kocsube S."/>
            <person name="Drula E."/>
            <person name="Lipzen A."/>
            <person name="Balint B."/>
            <person name="Henrissat B."/>
            <person name="Andreopoulos B."/>
            <person name="Martin F.M."/>
            <person name="Harder C.B."/>
            <person name="Rigling D."/>
            <person name="Ford K.L."/>
            <person name="Foster G.D."/>
            <person name="Pangilinan J."/>
            <person name="Papanicolaou A."/>
            <person name="Barry K."/>
            <person name="LaButti K."/>
            <person name="Viragh M."/>
            <person name="Koriabine M."/>
            <person name="Yan M."/>
            <person name="Riley R."/>
            <person name="Champramary S."/>
            <person name="Plett K.L."/>
            <person name="Tsai I.J."/>
            <person name="Slot J."/>
            <person name="Sipos G."/>
            <person name="Plett J."/>
            <person name="Nagy L.G."/>
            <person name="Grigoriev I.V."/>
        </authorList>
    </citation>
    <scope>NUCLEOTIDE SEQUENCE</scope>
    <source>
        <strain evidence="3">FPL87.14</strain>
    </source>
</reference>